<reference evidence="1 2" key="1">
    <citation type="submission" date="2016-01" db="EMBL/GenBank/DDBJ databases">
        <authorList>
            <person name="Oliw E.H."/>
        </authorList>
    </citation>
    <scope>NUCLEOTIDE SEQUENCE [LARGE SCALE GENOMIC DNA]</scope>
    <source>
        <strain evidence="1 2">DY10</strain>
    </source>
</reference>
<dbReference type="Proteomes" id="UP000187941">
    <property type="component" value="Chromosome"/>
</dbReference>
<dbReference type="OrthoDB" id="958439at2"/>
<dbReference type="KEGG" id="smon:AWR27_15500"/>
<evidence type="ECO:0000313" key="1">
    <source>
        <dbReference type="EMBL" id="AQG80603.1"/>
    </source>
</evidence>
<gene>
    <name evidence="1" type="ORF">AWR27_15500</name>
</gene>
<evidence type="ECO:0000313" key="2">
    <source>
        <dbReference type="Proteomes" id="UP000187941"/>
    </source>
</evidence>
<dbReference type="STRING" id="1178516.AWR27_15500"/>
<dbReference type="EMBL" id="CP014263">
    <property type="protein sequence ID" value="AQG80603.1"/>
    <property type="molecule type" value="Genomic_DNA"/>
</dbReference>
<keyword evidence="2" id="KW-1185">Reference proteome</keyword>
<proteinExistence type="predicted"/>
<accession>A0A1P9WZ13</accession>
<dbReference type="AlphaFoldDB" id="A0A1P9WZ13"/>
<organism evidence="1 2">
    <name type="scientific">Spirosoma montaniterrae</name>
    <dbReference type="NCBI Taxonomy" id="1178516"/>
    <lineage>
        <taxon>Bacteria</taxon>
        <taxon>Pseudomonadati</taxon>
        <taxon>Bacteroidota</taxon>
        <taxon>Cytophagia</taxon>
        <taxon>Cytophagales</taxon>
        <taxon>Cytophagaceae</taxon>
        <taxon>Spirosoma</taxon>
    </lineage>
</organism>
<protein>
    <submittedName>
        <fullName evidence="1">Uncharacterized protein</fullName>
    </submittedName>
</protein>
<dbReference type="RefSeq" id="WP_077132031.1">
    <property type="nucleotide sequence ID" value="NZ_CP014263.1"/>
</dbReference>
<name>A0A1P9WZ13_9BACT</name>
<sequence length="136" mass="14872">MTTSSATHSAELPVLTCRAQHRAWADTLSRNEQEIDQLLDLLTTLPEADYRTLTRSLPDYAQALNRLKNSIGQLRTDMVCDGTGCSVPTPVLTCTDTRFVSIAATDAPVSAMAAEFGRLRDNCYALLTRLVGLNLI</sequence>